<organism evidence="2 3">
    <name type="scientific">Gnathostoma spinigerum</name>
    <dbReference type="NCBI Taxonomy" id="75299"/>
    <lineage>
        <taxon>Eukaryota</taxon>
        <taxon>Metazoa</taxon>
        <taxon>Ecdysozoa</taxon>
        <taxon>Nematoda</taxon>
        <taxon>Chromadorea</taxon>
        <taxon>Rhabditida</taxon>
        <taxon>Spirurina</taxon>
        <taxon>Gnathostomatomorpha</taxon>
        <taxon>Gnathostomatoidea</taxon>
        <taxon>Gnathostomatidae</taxon>
        <taxon>Gnathostoma</taxon>
    </lineage>
</organism>
<keyword evidence="3" id="KW-1185">Reference proteome</keyword>
<evidence type="ECO:0000313" key="3">
    <source>
        <dbReference type="Proteomes" id="UP001608902"/>
    </source>
</evidence>
<proteinExistence type="predicted"/>
<evidence type="ECO:0000313" key="2">
    <source>
        <dbReference type="EMBL" id="MFH4973428.1"/>
    </source>
</evidence>
<dbReference type="AlphaFoldDB" id="A0ABD6E1K7"/>
<evidence type="ECO:0000256" key="1">
    <source>
        <dbReference type="SAM" id="MobiDB-lite"/>
    </source>
</evidence>
<comment type="caution">
    <text evidence="2">The sequence shown here is derived from an EMBL/GenBank/DDBJ whole genome shotgun (WGS) entry which is preliminary data.</text>
</comment>
<sequence>MKDGSLTLDGSKQSGPPASKLHQERLSAENLLKMFSLKPLVLTLNKPLSVLMRPETPFRSTTALQDSRMSTQLEPLKRKIDDFPLSQHQHSRRRRIGYAARAQTIESAVQPPTVGAQSQVVDAS</sequence>
<dbReference type="Proteomes" id="UP001608902">
    <property type="component" value="Unassembled WGS sequence"/>
</dbReference>
<gene>
    <name evidence="2" type="ORF">AB6A40_000137</name>
</gene>
<name>A0ABD6E1K7_9BILA</name>
<feature type="region of interest" description="Disordered" evidence="1">
    <location>
        <begin position="1"/>
        <end position="22"/>
    </location>
</feature>
<protein>
    <submittedName>
        <fullName evidence="2">Uncharacterized protein</fullName>
    </submittedName>
</protein>
<reference evidence="2 3" key="1">
    <citation type="submission" date="2024-08" db="EMBL/GenBank/DDBJ databases">
        <title>Gnathostoma spinigerum genome.</title>
        <authorList>
            <person name="Gonzalez-Bertolin B."/>
            <person name="Monzon S."/>
            <person name="Zaballos A."/>
            <person name="Jimenez P."/>
            <person name="Dekumyoy P."/>
            <person name="Varona S."/>
            <person name="Cuesta I."/>
            <person name="Sumanam S."/>
            <person name="Adisakwattana P."/>
            <person name="Gasser R.B."/>
            <person name="Hernandez-Gonzalez A."/>
            <person name="Young N.D."/>
            <person name="Perteguer M.J."/>
        </authorList>
    </citation>
    <scope>NUCLEOTIDE SEQUENCE [LARGE SCALE GENOMIC DNA]</scope>
    <source>
        <strain evidence="2">AL3</strain>
        <tissue evidence="2">Liver</tissue>
    </source>
</reference>
<accession>A0ABD6E1K7</accession>
<dbReference type="EMBL" id="JBGFUD010000031">
    <property type="protein sequence ID" value="MFH4973428.1"/>
    <property type="molecule type" value="Genomic_DNA"/>
</dbReference>